<dbReference type="RefSeq" id="WP_243558734.1">
    <property type="nucleotide sequence ID" value="NZ_CP094528.1"/>
</dbReference>
<keyword evidence="2" id="KW-1185">Reference proteome</keyword>
<name>A0ABY4C6Z4_9MICO</name>
<dbReference type="EMBL" id="CP094528">
    <property type="protein sequence ID" value="UOE45961.1"/>
    <property type="molecule type" value="Genomic_DNA"/>
</dbReference>
<evidence type="ECO:0000313" key="1">
    <source>
        <dbReference type="EMBL" id="UOE45961.1"/>
    </source>
</evidence>
<proteinExistence type="predicted"/>
<evidence type="ECO:0000313" key="2">
    <source>
        <dbReference type="Proteomes" id="UP000832097"/>
    </source>
</evidence>
<gene>
    <name evidence="1" type="ORF">MTO99_09530</name>
</gene>
<accession>A0ABY4C6Z4</accession>
<organism evidence="1 2">
    <name type="scientific">Agromyces larvae</name>
    <dbReference type="NCBI Taxonomy" id="2929802"/>
    <lineage>
        <taxon>Bacteria</taxon>
        <taxon>Bacillati</taxon>
        <taxon>Actinomycetota</taxon>
        <taxon>Actinomycetes</taxon>
        <taxon>Micrococcales</taxon>
        <taxon>Microbacteriaceae</taxon>
        <taxon>Agromyces</taxon>
    </lineage>
</organism>
<sequence>MTKPHVSRRDISLTEQVETDVVYTRTTWEAALFGRLSTGEHVDLTRTAPTYAEALADLEAAINDLGWEIL</sequence>
<reference evidence="1 2" key="1">
    <citation type="submission" date="2022-03" db="EMBL/GenBank/DDBJ databases">
        <title>Mucilaginibacter sp. isolated from the gut of Protaetia brevitarsis seulensis larvae.</title>
        <authorList>
            <person name="Won M."/>
            <person name="Kim S.-J."/>
            <person name="Kwon S.-W."/>
        </authorList>
    </citation>
    <scope>NUCLEOTIDE SEQUENCE [LARGE SCALE GENOMIC DNA]</scope>
    <source>
        <strain evidence="1 2">CFWR-12</strain>
    </source>
</reference>
<protein>
    <submittedName>
        <fullName evidence="1">Uncharacterized protein</fullName>
    </submittedName>
</protein>
<dbReference type="Proteomes" id="UP000832097">
    <property type="component" value="Chromosome"/>
</dbReference>